<evidence type="ECO:0000313" key="4">
    <source>
        <dbReference type="Proteomes" id="UP000308768"/>
    </source>
</evidence>
<name>A0A4U0XHT2_9PEZI</name>
<reference evidence="3 4" key="1">
    <citation type="submission" date="2017-03" db="EMBL/GenBank/DDBJ databases">
        <title>Genomes of endolithic fungi from Antarctica.</title>
        <authorList>
            <person name="Coleine C."/>
            <person name="Masonjones S."/>
            <person name="Stajich J.E."/>
        </authorList>
    </citation>
    <scope>NUCLEOTIDE SEQUENCE [LARGE SCALE GENOMIC DNA]</scope>
    <source>
        <strain evidence="3 4">CCFEE 5187</strain>
    </source>
</reference>
<dbReference type="PANTHER" id="PTHR15020">
    <property type="entry name" value="FLAVIN REDUCTASE-RELATED"/>
    <property type="match status" value="1"/>
</dbReference>
<dbReference type="EMBL" id="NAJN01000227">
    <property type="protein sequence ID" value="TKA76644.1"/>
    <property type="molecule type" value="Genomic_DNA"/>
</dbReference>
<dbReference type="Pfam" id="PF13460">
    <property type="entry name" value="NAD_binding_10"/>
    <property type="match status" value="1"/>
</dbReference>
<protein>
    <recommendedName>
        <fullName evidence="2">NAD(P)-binding domain-containing protein</fullName>
    </recommendedName>
</protein>
<organism evidence="3 4">
    <name type="scientific">Cryomyces minteri</name>
    <dbReference type="NCBI Taxonomy" id="331657"/>
    <lineage>
        <taxon>Eukaryota</taxon>
        <taxon>Fungi</taxon>
        <taxon>Dikarya</taxon>
        <taxon>Ascomycota</taxon>
        <taxon>Pezizomycotina</taxon>
        <taxon>Dothideomycetes</taxon>
        <taxon>Dothideomycetes incertae sedis</taxon>
        <taxon>Cryomyces</taxon>
    </lineage>
</organism>
<dbReference type="Gene3D" id="3.40.50.720">
    <property type="entry name" value="NAD(P)-binding Rossmann-like Domain"/>
    <property type="match status" value="1"/>
</dbReference>
<dbReference type="PANTHER" id="PTHR15020:SF50">
    <property type="entry name" value="UPF0659 PROTEIN YMR090W"/>
    <property type="match status" value="1"/>
</dbReference>
<dbReference type="SUPFAM" id="SSF51735">
    <property type="entry name" value="NAD(P)-binding Rossmann-fold domains"/>
    <property type="match status" value="1"/>
</dbReference>
<sequence>MAPHILLLGGHGKVAQLLTPILLQRSWTVTSLIRNADQSDAILKLGKSKPGELNVLVRSLEDVKSDADAKSVLEEVKPDWVIWSAGAGGKGGASRTFAIDRDAARHFISSSLSTPSIKKFMMVSYLGSRRNKPSWWSDAEWSASQQTNQGGLKNYFEAKVDADEHLAAMAHKREQSGDKTFQAICLRPGGLTDEPAGKVQLGKTVGGGEVSRTSVAEVAAALMERDDTRGWYDLLDGDEDVATAVERVARERVDCIEGEDLDAIYDRTT</sequence>
<dbReference type="STRING" id="331657.A0A4U0XHT2"/>
<dbReference type="InterPro" id="IPR036291">
    <property type="entry name" value="NAD(P)-bd_dom_sf"/>
</dbReference>
<evidence type="ECO:0000313" key="3">
    <source>
        <dbReference type="EMBL" id="TKA76644.1"/>
    </source>
</evidence>
<evidence type="ECO:0000259" key="2">
    <source>
        <dbReference type="Pfam" id="PF13460"/>
    </source>
</evidence>
<dbReference type="AlphaFoldDB" id="A0A4U0XHT2"/>
<dbReference type="OrthoDB" id="10254604at2759"/>
<proteinExistence type="inferred from homology"/>
<accession>A0A4U0XHT2</accession>
<gene>
    <name evidence="3" type="ORF">B0A49_01860</name>
</gene>
<comment type="caution">
    <text evidence="3">The sequence shown here is derived from an EMBL/GenBank/DDBJ whole genome shotgun (WGS) entry which is preliminary data.</text>
</comment>
<comment type="similarity">
    <text evidence="1">Belongs to the avfA family.</text>
</comment>
<feature type="domain" description="NAD(P)-binding" evidence="2">
    <location>
        <begin position="9"/>
        <end position="224"/>
    </location>
</feature>
<dbReference type="InterPro" id="IPR016040">
    <property type="entry name" value="NAD(P)-bd_dom"/>
</dbReference>
<keyword evidence="4" id="KW-1185">Reference proteome</keyword>
<evidence type="ECO:0000256" key="1">
    <source>
        <dbReference type="ARBA" id="ARBA00038376"/>
    </source>
</evidence>
<dbReference type="Proteomes" id="UP000308768">
    <property type="component" value="Unassembled WGS sequence"/>
</dbReference>